<dbReference type="AlphaFoldDB" id="A0A1E2UGG5"/>
<evidence type="ECO:0000256" key="1">
    <source>
        <dbReference type="SAM" id="Phobius"/>
    </source>
</evidence>
<gene>
    <name evidence="2" type="ORF">A3196_20115</name>
</gene>
<dbReference type="Proteomes" id="UP000094849">
    <property type="component" value="Unassembled WGS sequence"/>
</dbReference>
<dbReference type="EMBL" id="LVJZ01000010">
    <property type="protein sequence ID" value="ODB91869.1"/>
    <property type="molecule type" value="Genomic_DNA"/>
</dbReference>
<accession>A0A1E2UGG5</accession>
<feature type="transmembrane region" description="Helical" evidence="1">
    <location>
        <begin position="37"/>
        <end position="56"/>
    </location>
</feature>
<reference evidence="2 3" key="1">
    <citation type="submission" date="2016-03" db="EMBL/GenBank/DDBJ databases">
        <title>Chemosynthetic sulphur-oxidizing symbionts of marine invertebrate animals are capable of nitrogen fixation.</title>
        <authorList>
            <person name="Petersen J.M."/>
            <person name="Kemper A."/>
            <person name="Gruber-Vodicka H."/>
            <person name="Cardini U."/>
            <person name="Geest Mvander."/>
            <person name="Kleiner M."/>
            <person name="Bulgheresi S."/>
            <person name="Fussmann M."/>
            <person name="Herbold C."/>
            <person name="Seah B.K.B."/>
            <person name="Antony C.Paul."/>
            <person name="Liu D."/>
            <person name="Belitz A."/>
            <person name="Weber M."/>
        </authorList>
    </citation>
    <scope>NUCLEOTIDE SEQUENCE [LARGE SCALE GENOMIC DNA]</scope>
    <source>
        <strain evidence="2">G_D</strain>
    </source>
</reference>
<protein>
    <submittedName>
        <fullName evidence="2">Uncharacterized protein</fullName>
    </submittedName>
</protein>
<keyword evidence="1" id="KW-1133">Transmembrane helix</keyword>
<evidence type="ECO:0000313" key="2">
    <source>
        <dbReference type="EMBL" id="ODB91869.1"/>
    </source>
</evidence>
<comment type="caution">
    <text evidence="2">The sequence shown here is derived from an EMBL/GenBank/DDBJ whole genome shotgun (WGS) entry which is preliminary data.</text>
</comment>
<keyword evidence="3" id="KW-1185">Reference proteome</keyword>
<proteinExistence type="predicted"/>
<sequence>MKANFPWISAGLGLTLAMVLISSGVFREPAERGLPLLTTLFITEFGFLVTAAGAFFSGKSSMESERRWSQIVLTVVCGALALAFFILGLTLWQETAGQATP</sequence>
<name>A0A1E2UGG5_9GAMM</name>
<evidence type="ECO:0000313" key="3">
    <source>
        <dbReference type="Proteomes" id="UP000094849"/>
    </source>
</evidence>
<keyword evidence="1" id="KW-0472">Membrane</keyword>
<keyword evidence="1" id="KW-0812">Transmembrane</keyword>
<organism evidence="2 3">
    <name type="scientific">Candidatus Thiodiazotropha endoloripes</name>
    <dbReference type="NCBI Taxonomy" id="1818881"/>
    <lineage>
        <taxon>Bacteria</taxon>
        <taxon>Pseudomonadati</taxon>
        <taxon>Pseudomonadota</taxon>
        <taxon>Gammaproteobacteria</taxon>
        <taxon>Chromatiales</taxon>
        <taxon>Sedimenticolaceae</taxon>
        <taxon>Candidatus Thiodiazotropha</taxon>
    </lineage>
</organism>
<dbReference type="RefSeq" id="WP_069002905.1">
    <property type="nucleotide sequence ID" value="NZ_LVJX01000003.1"/>
</dbReference>
<feature type="transmembrane region" description="Helical" evidence="1">
    <location>
        <begin position="68"/>
        <end position="92"/>
    </location>
</feature>